<organism evidence="1 2">
    <name type="scientific">Granulicella mallensis</name>
    <dbReference type="NCBI Taxonomy" id="940614"/>
    <lineage>
        <taxon>Bacteria</taxon>
        <taxon>Pseudomonadati</taxon>
        <taxon>Acidobacteriota</taxon>
        <taxon>Terriglobia</taxon>
        <taxon>Terriglobales</taxon>
        <taxon>Acidobacteriaceae</taxon>
        <taxon>Granulicella</taxon>
    </lineage>
</organism>
<dbReference type="Proteomes" id="UP000584867">
    <property type="component" value="Unassembled WGS sequence"/>
</dbReference>
<dbReference type="AlphaFoldDB" id="A0A7W8EBF4"/>
<sequence>MVYENAPGCVIKLRSRFNQILALKGRGFSPAVEAIS</sequence>
<reference evidence="1 2" key="1">
    <citation type="submission" date="2020-08" db="EMBL/GenBank/DDBJ databases">
        <title>Genomic Encyclopedia of Type Strains, Phase IV (KMG-V): Genome sequencing to study the core and pangenomes of soil and plant-associated prokaryotes.</title>
        <authorList>
            <person name="Whitman W."/>
        </authorList>
    </citation>
    <scope>NUCLEOTIDE SEQUENCE [LARGE SCALE GENOMIC DNA]</scope>
    <source>
        <strain evidence="1 2">X5P3</strain>
    </source>
</reference>
<evidence type="ECO:0000313" key="1">
    <source>
        <dbReference type="EMBL" id="MBB5065524.1"/>
    </source>
</evidence>
<dbReference type="EMBL" id="JACHIO010000017">
    <property type="protein sequence ID" value="MBB5065524.1"/>
    <property type="molecule type" value="Genomic_DNA"/>
</dbReference>
<name>A0A7W8EBF4_9BACT</name>
<proteinExistence type="predicted"/>
<accession>A0A7W8EBF4</accession>
<evidence type="ECO:0000313" key="2">
    <source>
        <dbReference type="Proteomes" id="UP000584867"/>
    </source>
</evidence>
<comment type="caution">
    <text evidence="1">The sequence shown here is derived from an EMBL/GenBank/DDBJ whole genome shotgun (WGS) entry which is preliminary data.</text>
</comment>
<protein>
    <submittedName>
        <fullName evidence="1">Uncharacterized protein</fullName>
    </submittedName>
</protein>
<gene>
    <name evidence="1" type="ORF">HDF15_003892</name>
</gene>